<reference evidence="2 3" key="1">
    <citation type="journal article" date="2024" name="Ann. Entomol. Soc. Am.">
        <title>Genomic analyses of the southern and eastern yellowjacket wasps (Hymenoptera: Vespidae) reveal evolutionary signatures of social life.</title>
        <authorList>
            <person name="Catto M.A."/>
            <person name="Caine P.B."/>
            <person name="Orr S.E."/>
            <person name="Hunt B.G."/>
            <person name="Goodisman M.A.D."/>
        </authorList>
    </citation>
    <scope>NUCLEOTIDE SEQUENCE [LARGE SCALE GENOMIC DNA]</scope>
    <source>
        <strain evidence="2">233</strain>
        <tissue evidence="2">Head and thorax</tissue>
    </source>
</reference>
<proteinExistence type="predicted"/>
<dbReference type="Proteomes" id="UP001607302">
    <property type="component" value="Unassembled WGS sequence"/>
</dbReference>
<accession>A0ABD2APE5</accession>
<evidence type="ECO:0000256" key="1">
    <source>
        <dbReference type="SAM" id="MobiDB-lite"/>
    </source>
</evidence>
<dbReference type="AlphaFoldDB" id="A0ABD2APE5"/>
<gene>
    <name evidence="2" type="ORF">V1478_009349</name>
</gene>
<comment type="caution">
    <text evidence="2">The sequence shown here is derived from an EMBL/GenBank/DDBJ whole genome shotgun (WGS) entry which is preliminary data.</text>
</comment>
<protein>
    <submittedName>
        <fullName evidence="2">Uncharacterized protein</fullName>
    </submittedName>
</protein>
<feature type="region of interest" description="Disordered" evidence="1">
    <location>
        <begin position="1"/>
        <end position="23"/>
    </location>
</feature>
<evidence type="ECO:0000313" key="2">
    <source>
        <dbReference type="EMBL" id="KAL2722486.1"/>
    </source>
</evidence>
<name>A0ABD2APE5_VESSQ</name>
<evidence type="ECO:0000313" key="3">
    <source>
        <dbReference type="Proteomes" id="UP001607302"/>
    </source>
</evidence>
<keyword evidence="3" id="KW-1185">Reference proteome</keyword>
<sequence length="126" mass="13807">MRIPLLRRDTKKNLPSSKGRHLAKGAEGVGAIANAMRADRNENSRCKTANLPFTTAANKRIRAVARSTTVFRASTKIDEETGKDRGYCPELSNIACPPVRLYCIGTARPMLPAGNGALQRNFRKPL</sequence>
<feature type="compositionally biased region" description="Basic and acidic residues" evidence="1">
    <location>
        <begin position="1"/>
        <end position="12"/>
    </location>
</feature>
<organism evidence="2 3">
    <name type="scientific">Vespula squamosa</name>
    <name type="common">Southern yellow jacket</name>
    <name type="synonym">Wasp</name>
    <dbReference type="NCBI Taxonomy" id="30214"/>
    <lineage>
        <taxon>Eukaryota</taxon>
        <taxon>Metazoa</taxon>
        <taxon>Ecdysozoa</taxon>
        <taxon>Arthropoda</taxon>
        <taxon>Hexapoda</taxon>
        <taxon>Insecta</taxon>
        <taxon>Pterygota</taxon>
        <taxon>Neoptera</taxon>
        <taxon>Endopterygota</taxon>
        <taxon>Hymenoptera</taxon>
        <taxon>Apocrita</taxon>
        <taxon>Aculeata</taxon>
        <taxon>Vespoidea</taxon>
        <taxon>Vespidae</taxon>
        <taxon>Vespinae</taxon>
        <taxon>Vespula</taxon>
    </lineage>
</organism>
<dbReference type="EMBL" id="JAUDFV010000141">
    <property type="protein sequence ID" value="KAL2722486.1"/>
    <property type="molecule type" value="Genomic_DNA"/>
</dbReference>